<dbReference type="GO" id="GO:0015254">
    <property type="term" value="F:glycerol channel activity"/>
    <property type="evidence" value="ECO:0007669"/>
    <property type="project" value="TreeGrafter"/>
</dbReference>
<keyword evidence="3 10" id="KW-0813">Transport</keyword>
<keyword evidence="6 11" id="KW-1133">Transmembrane helix</keyword>
<evidence type="ECO:0000313" key="12">
    <source>
        <dbReference type="EMBL" id="OQV13434.1"/>
    </source>
</evidence>
<reference evidence="13" key="1">
    <citation type="submission" date="2017-01" db="EMBL/GenBank/DDBJ databases">
        <title>Comparative genomics of anhydrobiosis in the tardigrade Hypsibius dujardini.</title>
        <authorList>
            <person name="Yoshida Y."/>
            <person name="Koutsovoulos G."/>
            <person name="Laetsch D."/>
            <person name="Stevens L."/>
            <person name="Kumar S."/>
            <person name="Horikawa D."/>
            <person name="Ishino K."/>
            <person name="Komine S."/>
            <person name="Tomita M."/>
            <person name="Blaxter M."/>
            <person name="Arakawa K."/>
        </authorList>
    </citation>
    <scope>NUCLEOTIDE SEQUENCE [LARGE SCALE GENOMIC DNA]</scope>
    <source>
        <strain evidence="13">Z151</strain>
    </source>
</reference>
<evidence type="ECO:0000256" key="2">
    <source>
        <dbReference type="ARBA" id="ARBA00006175"/>
    </source>
</evidence>
<keyword evidence="8 11" id="KW-0472">Membrane</keyword>
<evidence type="ECO:0000256" key="9">
    <source>
        <dbReference type="ARBA" id="ARBA00045280"/>
    </source>
</evidence>
<dbReference type="PANTHER" id="PTHR43829:SF9">
    <property type="entry name" value="AQUAPORIN-9"/>
    <property type="match status" value="1"/>
</dbReference>
<dbReference type="Proteomes" id="UP000192578">
    <property type="component" value="Unassembled WGS sequence"/>
</dbReference>
<dbReference type="InterPro" id="IPR022357">
    <property type="entry name" value="MIP_CS"/>
</dbReference>
<comment type="caution">
    <text evidence="12">The sequence shown here is derived from an EMBL/GenBank/DDBJ whole genome shotgun (WGS) entry which is preliminary data.</text>
</comment>
<organism evidence="12 13">
    <name type="scientific">Hypsibius exemplaris</name>
    <name type="common">Freshwater tardigrade</name>
    <dbReference type="NCBI Taxonomy" id="2072580"/>
    <lineage>
        <taxon>Eukaryota</taxon>
        <taxon>Metazoa</taxon>
        <taxon>Ecdysozoa</taxon>
        <taxon>Tardigrada</taxon>
        <taxon>Eutardigrada</taxon>
        <taxon>Parachela</taxon>
        <taxon>Hypsibioidea</taxon>
        <taxon>Hypsibiidae</taxon>
        <taxon>Hypsibius</taxon>
    </lineage>
</organism>
<dbReference type="AlphaFoldDB" id="A0A1W0WE03"/>
<dbReference type="EMBL" id="MTYJ01000123">
    <property type="protein sequence ID" value="OQV13434.1"/>
    <property type="molecule type" value="Genomic_DNA"/>
</dbReference>
<evidence type="ECO:0000256" key="4">
    <source>
        <dbReference type="ARBA" id="ARBA00022475"/>
    </source>
</evidence>
<proteinExistence type="inferred from homology"/>
<feature type="transmembrane region" description="Helical" evidence="11">
    <location>
        <begin position="168"/>
        <end position="185"/>
    </location>
</feature>
<comment type="function">
    <text evidence="9">Aquaglyceroporin that may modulate the water content and osmolytes during anhydrobiosis.</text>
</comment>
<name>A0A1W0WE03_HYPEX</name>
<keyword evidence="13" id="KW-1185">Reference proteome</keyword>
<evidence type="ECO:0000256" key="11">
    <source>
        <dbReference type="SAM" id="Phobius"/>
    </source>
</evidence>
<dbReference type="InterPro" id="IPR000425">
    <property type="entry name" value="MIP"/>
</dbReference>
<feature type="transmembrane region" description="Helical" evidence="11">
    <location>
        <begin position="31"/>
        <end position="54"/>
    </location>
</feature>
<dbReference type="Pfam" id="PF00230">
    <property type="entry name" value="MIP"/>
    <property type="match status" value="1"/>
</dbReference>
<keyword evidence="7" id="KW-0346">Stress response</keyword>
<dbReference type="OrthoDB" id="3222at2759"/>
<evidence type="ECO:0000256" key="8">
    <source>
        <dbReference type="ARBA" id="ARBA00023136"/>
    </source>
</evidence>
<feature type="transmembrane region" description="Helical" evidence="11">
    <location>
        <begin position="250"/>
        <end position="272"/>
    </location>
</feature>
<evidence type="ECO:0000256" key="7">
    <source>
        <dbReference type="ARBA" id="ARBA00023016"/>
    </source>
</evidence>
<dbReference type="SUPFAM" id="SSF81338">
    <property type="entry name" value="Aquaporin-like"/>
    <property type="match status" value="1"/>
</dbReference>
<dbReference type="NCBIfam" id="TIGR00861">
    <property type="entry name" value="MIP"/>
    <property type="match status" value="1"/>
</dbReference>
<evidence type="ECO:0000256" key="6">
    <source>
        <dbReference type="ARBA" id="ARBA00022989"/>
    </source>
</evidence>
<dbReference type="InterPro" id="IPR050363">
    <property type="entry name" value="MIP/Aquaporin"/>
</dbReference>
<feature type="transmembrane region" description="Helical" evidence="11">
    <location>
        <begin position="108"/>
        <end position="128"/>
    </location>
</feature>
<evidence type="ECO:0000256" key="3">
    <source>
        <dbReference type="ARBA" id="ARBA00022448"/>
    </source>
</evidence>
<dbReference type="InterPro" id="IPR023271">
    <property type="entry name" value="Aquaporin-like"/>
</dbReference>
<dbReference type="GO" id="GO:0015250">
    <property type="term" value="F:water channel activity"/>
    <property type="evidence" value="ECO:0007669"/>
    <property type="project" value="TreeGrafter"/>
</dbReference>
<evidence type="ECO:0000256" key="1">
    <source>
        <dbReference type="ARBA" id="ARBA00004651"/>
    </source>
</evidence>
<feature type="transmembrane region" description="Helical" evidence="11">
    <location>
        <begin position="197"/>
        <end position="215"/>
    </location>
</feature>
<dbReference type="Gene3D" id="1.20.1080.10">
    <property type="entry name" value="Glycerol uptake facilitator protein"/>
    <property type="match status" value="1"/>
</dbReference>
<accession>A0A1W0WE03</accession>
<sequence>MYRLDMTVVLNVLSQMSRWTRVESTLAREALAEFLGSFILIMIGNGSIAEVVLSSGKANNFFSTNIGYGLAVMFGIYVAGGVSGGHINPAVSLAWCCLGRLQWRRLPTYVLAQYLGCLCGSAILFAIYHDALDAFDGGFRVTDPIYGNATAQIWASYPQPHVTWQNGLVDQIFATSFLMIGILAVCDEKNLRPPKGAIPAIIGLLVMVIGMSYGFNCGYPINPARDLSPRIFTAMAGWGSAPFSHRDYNWFWVPVVGPHIGALLGALIYQFFIGNNWGHSVTFREQVLIVETMVPPEMDAGDFVKTATITKETCNM</sequence>
<keyword evidence="4" id="KW-1003">Cell membrane</keyword>
<dbReference type="PROSITE" id="PS00221">
    <property type="entry name" value="MIP"/>
    <property type="match status" value="1"/>
</dbReference>
<dbReference type="PANTHER" id="PTHR43829">
    <property type="entry name" value="AQUAPORIN OR AQUAGLYCEROPORIN RELATED"/>
    <property type="match status" value="1"/>
</dbReference>
<gene>
    <name evidence="12" type="ORF">BV898_12288</name>
</gene>
<dbReference type="FunFam" id="1.20.1080.10:FF:000064">
    <property type="entry name" value="Uncharacterized protein"/>
    <property type="match status" value="1"/>
</dbReference>
<comment type="similarity">
    <text evidence="2 10">Belongs to the MIP/aquaporin (TC 1.A.8) family.</text>
</comment>
<evidence type="ECO:0000313" key="13">
    <source>
        <dbReference type="Proteomes" id="UP000192578"/>
    </source>
</evidence>
<keyword evidence="5 10" id="KW-0812">Transmembrane</keyword>
<dbReference type="PRINTS" id="PR00783">
    <property type="entry name" value="MINTRINSICP"/>
</dbReference>
<dbReference type="CDD" id="cd00333">
    <property type="entry name" value="MIP"/>
    <property type="match status" value="1"/>
</dbReference>
<dbReference type="GO" id="GO:0016323">
    <property type="term" value="C:basolateral plasma membrane"/>
    <property type="evidence" value="ECO:0007669"/>
    <property type="project" value="TreeGrafter"/>
</dbReference>
<evidence type="ECO:0000256" key="10">
    <source>
        <dbReference type="RuleBase" id="RU000477"/>
    </source>
</evidence>
<feature type="transmembrane region" description="Helical" evidence="11">
    <location>
        <begin position="66"/>
        <end position="87"/>
    </location>
</feature>
<evidence type="ECO:0000256" key="5">
    <source>
        <dbReference type="ARBA" id="ARBA00022692"/>
    </source>
</evidence>
<protein>
    <submittedName>
        <fullName evidence="12">Aquaporin-9</fullName>
    </submittedName>
</protein>
<comment type="subcellular location">
    <subcellularLocation>
        <location evidence="1">Cell membrane</location>
        <topology evidence="1">Multi-pass membrane protein</topology>
    </subcellularLocation>
</comment>